<comment type="similarity">
    <text evidence="2">Belongs to the outer membrane factor (OMF) (TC 1.B.17) family.</text>
</comment>
<dbReference type="RefSeq" id="WP_243649647.1">
    <property type="nucleotide sequence ID" value="NZ_SLWB01000021.1"/>
</dbReference>
<sequence length="445" mass="49382">MIDKKTQMNIKTMWLAALISTAAIGAWGQTPQQRTYSIDELVELAISNNQALKVSAASVEVSQQRVQVAKTQQFPSLAASASAFYLGDATIYDTDLSKKTTVAMPHFGNSLTLQTSQLIFKGNAVRNAIGVADLQQQLAALSLEKNKQDIKLLVASYYLELFRLRNQHLIYQKNIELSEVRLKNINKMHQQGLVTQNDVIRTRLLISNLNQACSQLQNNIDILNRQLTMATGLPADAVILPDTTILANKPNLESLEKYQSEAVTGGFDIKLSEKSVQIAEKSMAIAKADRMPTLSLYAANSLQRPITSRTPAVDMYTNGWQVGATLSFNIASLYNAPRSIKLSSLQLIQAQQNVVMQQQNTELAVHSAYLKHLDALKQQETATVNMQLAQENYKTMEKKYLNQLALLLDMLDATNTKLDAELQQTNAQIGIVFTYYKLLNAAGKL</sequence>
<keyword evidence="3" id="KW-0813">Transport</keyword>
<reference evidence="9 10" key="1">
    <citation type="submission" date="2019-03" db="EMBL/GenBank/DDBJ databases">
        <title>Genomic Encyclopedia of Archaeal and Bacterial Type Strains, Phase II (KMG-II): from individual species to whole genera.</title>
        <authorList>
            <person name="Goeker M."/>
        </authorList>
    </citation>
    <scope>NUCLEOTIDE SEQUENCE [LARGE SCALE GENOMIC DNA]</scope>
    <source>
        <strain evidence="9 10">RL-C</strain>
    </source>
</reference>
<accession>A0A4R2E5S6</accession>
<evidence type="ECO:0000256" key="7">
    <source>
        <dbReference type="ARBA" id="ARBA00023237"/>
    </source>
</evidence>
<gene>
    <name evidence="9" type="ORF">CLV25_1215</name>
</gene>
<evidence type="ECO:0000313" key="10">
    <source>
        <dbReference type="Proteomes" id="UP000294830"/>
    </source>
</evidence>
<comment type="caution">
    <text evidence="9">The sequence shown here is derived from an EMBL/GenBank/DDBJ whole genome shotgun (WGS) entry which is preliminary data.</text>
</comment>
<dbReference type="InterPro" id="IPR051906">
    <property type="entry name" value="TolC-like"/>
</dbReference>
<dbReference type="SUPFAM" id="SSF56954">
    <property type="entry name" value="Outer membrane efflux proteins (OEP)"/>
    <property type="match status" value="1"/>
</dbReference>
<dbReference type="PANTHER" id="PTHR30026:SF23">
    <property type="entry name" value="TO APRF-PUTATIVE OUTER MEMBRANE EFFLUX PROTEIN OR SECRETED ALKALINE PHOSPHATASE-RELATED"/>
    <property type="match status" value="1"/>
</dbReference>
<evidence type="ECO:0000256" key="1">
    <source>
        <dbReference type="ARBA" id="ARBA00004442"/>
    </source>
</evidence>
<keyword evidence="8" id="KW-0732">Signal</keyword>
<evidence type="ECO:0000256" key="2">
    <source>
        <dbReference type="ARBA" id="ARBA00007613"/>
    </source>
</evidence>
<evidence type="ECO:0000313" key="9">
    <source>
        <dbReference type="EMBL" id="TCN62046.1"/>
    </source>
</evidence>
<feature type="signal peptide" evidence="8">
    <location>
        <begin position="1"/>
        <end position="25"/>
    </location>
</feature>
<name>A0A4R2E5S6_9BACT</name>
<keyword evidence="7" id="KW-0998">Cell outer membrane</keyword>
<keyword evidence="6" id="KW-0472">Membrane</keyword>
<evidence type="ECO:0000256" key="6">
    <source>
        <dbReference type="ARBA" id="ARBA00023136"/>
    </source>
</evidence>
<dbReference type="GO" id="GO:0015562">
    <property type="term" value="F:efflux transmembrane transporter activity"/>
    <property type="evidence" value="ECO:0007669"/>
    <property type="project" value="InterPro"/>
</dbReference>
<dbReference type="GO" id="GO:1990281">
    <property type="term" value="C:efflux pump complex"/>
    <property type="evidence" value="ECO:0007669"/>
    <property type="project" value="TreeGrafter"/>
</dbReference>
<evidence type="ECO:0000256" key="8">
    <source>
        <dbReference type="SAM" id="SignalP"/>
    </source>
</evidence>
<keyword evidence="5" id="KW-0812">Transmembrane</keyword>
<dbReference type="PANTHER" id="PTHR30026">
    <property type="entry name" value="OUTER MEMBRANE PROTEIN TOLC"/>
    <property type="match status" value="1"/>
</dbReference>
<dbReference type="AlphaFoldDB" id="A0A4R2E5S6"/>
<dbReference type="EMBL" id="SLWB01000021">
    <property type="protein sequence ID" value="TCN62046.1"/>
    <property type="molecule type" value="Genomic_DNA"/>
</dbReference>
<protein>
    <submittedName>
        <fullName evidence="9">Outer membrane protein TolC</fullName>
    </submittedName>
</protein>
<organism evidence="9 10">
    <name type="scientific">Acetobacteroides hydrogenigenes</name>
    <dbReference type="NCBI Taxonomy" id="979970"/>
    <lineage>
        <taxon>Bacteria</taxon>
        <taxon>Pseudomonadati</taxon>
        <taxon>Bacteroidota</taxon>
        <taxon>Bacteroidia</taxon>
        <taxon>Bacteroidales</taxon>
        <taxon>Rikenellaceae</taxon>
        <taxon>Acetobacteroides</taxon>
    </lineage>
</organism>
<dbReference type="GO" id="GO:0015288">
    <property type="term" value="F:porin activity"/>
    <property type="evidence" value="ECO:0007669"/>
    <property type="project" value="TreeGrafter"/>
</dbReference>
<proteinExistence type="inferred from homology"/>
<evidence type="ECO:0000256" key="3">
    <source>
        <dbReference type="ARBA" id="ARBA00022448"/>
    </source>
</evidence>
<evidence type="ECO:0000256" key="5">
    <source>
        <dbReference type="ARBA" id="ARBA00022692"/>
    </source>
</evidence>
<evidence type="ECO:0000256" key="4">
    <source>
        <dbReference type="ARBA" id="ARBA00022452"/>
    </source>
</evidence>
<dbReference type="Proteomes" id="UP000294830">
    <property type="component" value="Unassembled WGS sequence"/>
</dbReference>
<dbReference type="Gene3D" id="1.20.1600.10">
    <property type="entry name" value="Outer membrane efflux proteins (OEP)"/>
    <property type="match status" value="1"/>
</dbReference>
<dbReference type="Pfam" id="PF02321">
    <property type="entry name" value="OEP"/>
    <property type="match status" value="2"/>
</dbReference>
<dbReference type="GO" id="GO:0009279">
    <property type="term" value="C:cell outer membrane"/>
    <property type="evidence" value="ECO:0007669"/>
    <property type="project" value="UniProtKB-SubCell"/>
</dbReference>
<comment type="subcellular location">
    <subcellularLocation>
        <location evidence="1">Cell outer membrane</location>
    </subcellularLocation>
</comment>
<keyword evidence="4" id="KW-1134">Transmembrane beta strand</keyword>
<feature type="chain" id="PRO_5020453527" evidence="8">
    <location>
        <begin position="26"/>
        <end position="445"/>
    </location>
</feature>
<dbReference type="InterPro" id="IPR003423">
    <property type="entry name" value="OMP_efflux"/>
</dbReference>
<keyword evidence="10" id="KW-1185">Reference proteome</keyword>